<dbReference type="Proteomes" id="UP000002640">
    <property type="component" value="Unassembled WGS sequence"/>
</dbReference>
<reference evidence="2 3" key="1">
    <citation type="journal article" date="2006" name="Science">
        <title>Phytophthora genome sequences uncover evolutionary origins and mechanisms of pathogenesis.</title>
        <authorList>
            <person name="Tyler B.M."/>
            <person name="Tripathy S."/>
            <person name="Zhang X."/>
            <person name="Dehal P."/>
            <person name="Jiang R.H."/>
            <person name="Aerts A."/>
            <person name="Arredondo F.D."/>
            <person name="Baxter L."/>
            <person name="Bensasson D."/>
            <person name="Beynon J.L."/>
            <person name="Chapman J."/>
            <person name="Damasceno C.M."/>
            <person name="Dorrance A.E."/>
            <person name="Dou D."/>
            <person name="Dickerman A.W."/>
            <person name="Dubchak I.L."/>
            <person name="Garbelotto M."/>
            <person name="Gijzen M."/>
            <person name="Gordon S.G."/>
            <person name="Govers F."/>
            <person name="Grunwald N.J."/>
            <person name="Huang W."/>
            <person name="Ivors K.L."/>
            <person name="Jones R.W."/>
            <person name="Kamoun S."/>
            <person name="Krampis K."/>
            <person name="Lamour K.H."/>
            <person name="Lee M.K."/>
            <person name="McDonald W.H."/>
            <person name="Medina M."/>
            <person name="Meijer H.J."/>
            <person name="Nordberg E.K."/>
            <person name="Maclean D.J."/>
            <person name="Ospina-Giraldo M.D."/>
            <person name="Morris P.F."/>
            <person name="Phuntumart V."/>
            <person name="Putnam N.H."/>
            <person name="Rash S."/>
            <person name="Rose J.K."/>
            <person name="Sakihama Y."/>
            <person name="Salamov A.A."/>
            <person name="Savidor A."/>
            <person name="Scheuring C.F."/>
            <person name="Smith B.M."/>
            <person name="Sobral B.W."/>
            <person name="Terry A."/>
            <person name="Torto-Alalibo T.A."/>
            <person name="Win J."/>
            <person name="Xu Z."/>
            <person name="Zhang H."/>
            <person name="Grigoriev I.V."/>
            <person name="Rokhsar D.S."/>
            <person name="Boore J.L."/>
        </authorList>
    </citation>
    <scope>NUCLEOTIDE SEQUENCE [LARGE SCALE GENOMIC DNA]</scope>
    <source>
        <strain evidence="2 3">P6497</strain>
    </source>
</reference>
<dbReference type="CDD" id="cd05992">
    <property type="entry name" value="PB1"/>
    <property type="match status" value="1"/>
</dbReference>
<gene>
    <name evidence="2" type="ORF">PHYSODRAFT_561336</name>
</gene>
<protein>
    <recommendedName>
        <fullName evidence="1">PB1 domain-containing protein</fullName>
    </recommendedName>
</protein>
<dbReference type="SUPFAM" id="SSF54277">
    <property type="entry name" value="CAD &amp; PB1 domains"/>
    <property type="match status" value="1"/>
</dbReference>
<accession>G4ZL74</accession>
<sequence length="358" mass="39275">MTENVSLKLSYAGETHRVTVPLRSEDLKARVLSYELVLDTVRELFPRLAGRCWTLVYRDEEGDVVTLSHALEFDEACHVLLSMSALCAGDQQLPTLHFCVLARVSFREKVVAPVLQKVVELARLAREATNTLRNSELLGKGRDSFVRLAGGAVSHAGAAIKHIRNSEVLERGRESLLSARSGVSTRLRRASTAVAAGIERRRSASGSAYDPVSAFDPTEFVKPSPVATSQSLPSSEVAVTVDLRQSVSSVTEASALLAQEQEESSDEEPPALVRADAGEQQMAYESDADTLCDEEEDREWDVVDNSSAEAIAETDSRWARELDVLRGIMVHLDEELCCDLLERYNGDVEAVLVELTNM</sequence>
<evidence type="ECO:0000313" key="3">
    <source>
        <dbReference type="Proteomes" id="UP000002640"/>
    </source>
</evidence>
<dbReference type="OMA" id="WTLVYRD"/>
<dbReference type="Gene3D" id="3.10.20.90">
    <property type="entry name" value="Phosphatidylinositol 3-kinase Catalytic Subunit, Chain A, domain 1"/>
    <property type="match status" value="1"/>
</dbReference>
<keyword evidence="3" id="KW-1185">Reference proteome</keyword>
<dbReference type="SMART" id="SM00666">
    <property type="entry name" value="PB1"/>
    <property type="match status" value="1"/>
</dbReference>
<dbReference type="KEGG" id="psoj:PHYSODRAFT_561336"/>
<dbReference type="InterPro" id="IPR000270">
    <property type="entry name" value="PB1_dom"/>
</dbReference>
<name>G4ZL74_PHYSP</name>
<dbReference type="EMBL" id="JH159155">
    <property type="protein sequence ID" value="EGZ15588.1"/>
    <property type="molecule type" value="Genomic_DNA"/>
</dbReference>
<dbReference type="InterPro" id="IPR053793">
    <property type="entry name" value="PB1-like"/>
</dbReference>
<organism evidence="2 3">
    <name type="scientific">Phytophthora sojae (strain P6497)</name>
    <name type="common">Soybean stem and root rot agent</name>
    <name type="synonym">Phytophthora megasperma f. sp. glycines</name>
    <dbReference type="NCBI Taxonomy" id="1094619"/>
    <lineage>
        <taxon>Eukaryota</taxon>
        <taxon>Sar</taxon>
        <taxon>Stramenopiles</taxon>
        <taxon>Oomycota</taxon>
        <taxon>Peronosporomycetes</taxon>
        <taxon>Peronosporales</taxon>
        <taxon>Peronosporaceae</taxon>
        <taxon>Phytophthora</taxon>
    </lineage>
</organism>
<evidence type="ECO:0000259" key="1">
    <source>
        <dbReference type="PROSITE" id="PS51745"/>
    </source>
</evidence>
<evidence type="ECO:0000313" key="2">
    <source>
        <dbReference type="EMBL" id="EGZ15588.1"/>
    </source>
</evidence>
<dbReference type="GeneID" id="20663570"/>
<proteinExistence type="predicted"/>
<dbReference type="InParanoid" id="G4ZL74"/>
<dbReference type="PROSITE" id="PS51745">
    <property type="entry name" value="PB1"/>
    <property type="match status" value="1"/>
</dbReference>
<feature type="domain" description="PB1" evidence="1">
    <location>
        <begin position="4"/>
        <end position="85"/>
    </location>
</feature>
<dbReference type="RefSeq" id="XP_009529337.1">
    <property type="nucleotide sequence ID" value="XM_009531042.1"/>
</dbReference>
<dbReference type="AlphaFoldDB" id="G4ZL74"/>